<dbReference type="SUPFAM" id="SSF51182">
    <property type="entry name" value="RmlC-like cupins"/>
    <property type="match status" value="1"/>
</dbReference>
<dbReference type="eggNOG" id="COG1917">
    <property type="taxonomic scope" value="Bacteria"/>
</dbReference>
<dbReference type="STRING" id="706434.HMPREF9429_00818"/>
<dbReference type="HOGENOM" id="CLU_116722_3_1_9"/>
<dbReference type="CDD" id="cd02221">
    <property type="entry name" value="cupin_TM1287-like"/>
    <property type="match status" value="1"/>
</dbReference>
<name>E2ZBJ1_9FIRM</name>
<keyword evidence="3" id="KW-1185">Reference proteome</keyword>
<gene>
    <name evidence="2" type="ORF">HMPREF9429_00818</name>
</gene>
<dbReference type="Proteomes" id="UP000003195">
    <property type="component" value="Unassembled WGS sequence"/>
</dbReference>
<dbReference type="InterPro" id="IPR011051">
    <property type="entry name" value="RmlC_Cupin_sf"/>
</dbReference>
<accession>E2ZBJ1</accession>
<sequence>MNMKNFVTSDLRTDEKMNHAGGQGPMYIKHLLGKEELNDKCGLYAEVTIPAGSALGYHEHVGNSETYYVLKGHALYNDNGSIREIGPGEVTFTPNGFKHGVDNTKGTEDFVFMALIIND</sequence>
<comment type="caution">
    <text evidence="2">The sequence shown here is derived from an EMBL/GenBank/DDBJ whole genome shotgun (WGS) entry which is preliminary data.</text>
</comment>
<dbReference type="Pfam" id="PF07883">
    <property type="entry name" value="Cupin_2"/>
    <property type="match status" value="1"/>
</dbReference>
<reference evidence="2 3" key="1">
    <citation type="submission" date="2010-08" db="EMBL/GenBank/DDBJ databases">
        <authorList>
            <person name="Weinstock G."/>
            <person name="Sodergren E."/>
            <person name="Clifton S."/>
            <person name="Fulton L."/>
            <person name="Fulton B."/>
            <person name="Courtney L."/>
            <person name="Fronick C."/>
            <person name="Harrison M."/>
            <person name="Strong C."/>
            <person name="Farmer C."/>
            <person name="Delahaunty K."/>
            <person name="Markovic C."/>
            <person name="Hall O."/>
            <person name="Minx P."/>
            <person name="Tomlinson C."/>
            <person name="Mitreva M."/>
            <person name="Hou S."/>
            <person name="Chen J."/>
            <person name="Wollam A."/>
            <person name="Pepin K.H."/>
            <person name="Johnson M."/>
            <person name="Bhonagiri V."/>
            <person name="Zhang X."/>
            <person name="Suruliraj S."/>
            <person name="Warren W."/>
            <person name="Chinwalla A."/>
            <person name="Mardis E.R."/>
            <person name="Wilson R.K."/>
        </authorList>
    </citation>
    <scope>NUCLEOTIDE SEQUENCE [LARGE SCALE GENOMIC DNA]</scope>
    <source>
        <strain evidence="2 3">F0359</strain>
    </source>
</reference>
<evidence type="ECO:0000259" key="1">
    <source>
        <dbReference type="Pfam" id="PF07883"/>
    </source>
</evidence>
<organism evidence="2 3">
    <name type="scientific">Megasphaera micronuciformis F0359</name>
    <dbReference type="NCBI Taxonomy" id="706434"/>
    <lineage>
        <taxon>Bacteria</taxon>
        <taxon>Bacillati</taxon>
        <taxon>Bacillota</taxon>
        <taxon>Negativicutes</taxon>
        <taxon>Veillonellales</taxon>
        <taxon>Veillonellaceae</taxon>
        <taxon>Megasphaera</taxon>
    </lineage>
</organism>
<evidence type="ECO:0000313" key="2">
    <source>
        <dbReference type="EMBL" id="EFQ04219.1"/>
    </source>
</evidence>
<dbReference type="AlphaFoldDB" id="E2ZBJ1"/>
<evidence type="ECO:0000313" key="3">
    <source>
        <dbReference type="Proteomes" id="UP000003195"/>
    </source>
</evidence>
<dbReference type="InterPro" id="IPR014710">
    <property type="entry name" value="RmlC-like_jellyroll"/>
</dbReference>
<proteinExistence type="predicted"/>
<dbReference type="InterPro" id="IPR013096">
    <property type="entry name" value="Cupin_2"/>
</dbReference>
<dbReference type="EMBL" id="AECS01000036">
    <property type="protein sequence ID" value="EFQ04219.1"/>
    <property type="molecule type" value="Genomic_DNA"/>
</dbReference>
<feature type="domain" description="Cupin type-2" evidence="1">
    <location>
        <begin position="46"/>
        <end position="113"/>
    </location>
</feature>
<dbReference type="Gene3D" id="2.60.120.10">
    <property type="entry name" value="Jelly Rolls"/>
    <property type="match status" value="1"/>
</dbReference>
<protein>
    <submittedName>
        <fullName evidence="2">Cupin domain protein</fullName>
    </submittedName>
</protein>